<dbReference type="InterPro" id="IPR001648">
    <property type="entry name" value="Ribosomal_bS18"/>
</dbReference>
<dbReference type="Proteomes" id="UP001234989">
    <property type="component" value="Chromosome 10"/>
</dbReference>
<comment type="similarity">
    <text evidence="6">Belongs to the bacterial ribosomal protein bS18 family.</text>
</comment>
<keyword evidence="3 6" id="KW-0689">Ribosomal protein</keyword>
<keyword evidence="8" id="KW-1185">Reference proteome</keyword>
<reference evidence="7" key="1">
    <citation type="submission" date="2023-08" db="EMBL/GenBank/DDBJ databases">
        <title>A de novo genome assembly of Solanum verrucosum Schlechtendal, a Mexican diploid species geographically isolated from the other diploid A-genome species in potato relatives.</title>
        <authorList>
            <person name="Hosaka K."/>
        </authorList>
    </citation>
    <scope>NUCLEOTIDE SEQUENCE</scope>
    <source>
        <tissue evidence="7">Young leaves</tissue>
    </source>
</reference>
<keyword evidence="4 6" id="KW-0687">Ribonucleoprotein</keyword>
<dbReference type="SUPFAM" id="SSF46911">
    <property type="entry name" value="Ribosomal protein S18"/>
    <property type="match status" value="1"/>
</dbReference>
<dbReference type="NCBIfam" id="TIGR00165">
    <property type="entry name" value="S18"/>
    <property type="match status" value="1"/>
</dbReference>
<dbReference type="Gene3D" id="4.10.640.10">
    <property type="entry name" value="Ribosomal protein S18"/>
    <property type="match status" value="1"/>
</dbReference>
<keyword evidence="2" id="KW-0694">RNA-binding</keyword>
<dbReference type="PANTHER" id="PTHR13479">
    <property type="entry name" value="30S RIBOSOMAL PROTEIN S18"/>
    <property type="match status" value="1"/>
</dbReference>
<organism evidence="7 8">
    <name type="scientific">Solanum verrucosum</name>
    <dbReference type="NCBI Taxonomy" id="315347"/>
    <lineage>
        <taxon>Eukaryota</taxon>
        <taxon>Viridiplantae</taxon>
        <taxon>Streptophyta</taxon>
        <taxon>Embryophyta</taxon>
        <taxon>Tracheophyta</taxon>
        <taxon>Spermatophyta</taxon>
        <taxon>Magnoliopsida</taxon>
        <taxon>eudicotyledons</taxon>
        <taxon>Gunneridae</taxon>
        <taxon>Pentapetalae</taxon>
        <taxon>asterids</taxon>
        <taxon>lamiids</taxon>
        <taxon>Solanales</taxon>
        <taxon>Solanaceae</taxon>
        <taxon>Solanoideae</taxon>
        <taxon>Solaneae</taxon>
        <taxon>Solanum</taxon>
    </lineage>
</organism>
<proteinExistence type="inferred from homology"/>
<dbReference type="GO" id="GO:0003735">
    <property type="term" value="F:structural constituent of ribosome"/>
    <property type="evidence" value="ECO:0007669"/>
    <property type="project" value="InterPro"/>
</dbReference>
<dbReference type="InterPro" id="IPR036870">
    <property type="entry name" value="Ribosomal_bS18_sf"/>
</dbReference>
<protein>
    <recommendedName>
        <fullName evidence="5">Small ribosomal subunit protein bS18c</fullName>
    </recommendedName>
</protein>
<evidence type="ECO:0000313" key="8">
    <source>
        <dbReference type="Proteomes" id="UP001234989"/>
    </source>
</evidence>
<dbReference type="PANTHER" id="PTHR13479:SF65">
    <property type="entry name" value="F10K1.8 PROTEIN"/>
    <property type="match status" value="1"/>
</dbReference>
<sequence length="512" mass="58002">MLLLEGANTTANTIIAASETVAATREVMLKAPTIEDIDKTIVVVSEQMEIIKMLQEEIFSHICAAADFVESELQATNNKKEGTNNVLEIMLAGYCPKVAPNVFNEMLRKAGGASNELKMWSCSQHTIKCLLDASEIGVRYIVIFFKLVEKVVVPWSACLTTKTLQLPMPSIHNVLEELNPTIFNALKLKLHKVFNVVTLVPPSSSPKKLFDVTLVRHGYILWFKKQNKRPLLYVALDNEASKELLWVVNTDKEEQDNTMVSLRLYSNLEDNVLIEEGRIVMNITTMEDPCDKMSPYIWDPGAGNRPSPNSFFRKLDDAEKSYDRSSMGSTFSSGNRSSILDGLDESFNTLSDGMDGKLKEAASYFQVDPDEVNKEDYAYRADMTFWPGNTYELKDLDLRKPGVRKPKKRDEFETTTEEVLRKADFRNVRFLANFITEAGILHKRSKTGISAKAQRKIAREIKTARAFGLMPFTTMGTKHFVFGRTMEDLDADYEYEMYDPNFVDSEAGREPF</sequence>
<evidence type="ECO:0000313" key="7">
    <source>
        <dbReference type="EMBL" id="WMV52286.1"/>
    </source>
</evidence>
<accession>A0AAF0UWE6</accession>
<keyword evidence="1" id="KW-0699">rRNA-binding</keyword>
<dbReference type="GO" id="GO:0006412">
    <property type="term" value="P:translation"/>
    <property type="evidence" value="ECO:0007669"/>
    <property type="project" value="InterPro"/>
</dbReference>
<dbReference type="Pfam" id="PF01084">
    <property type="entry name" value="Ribosomal_S18"/>
    <property type="match status" value="1"/>
</dbReference>
<evidence type="ECO:0000256" key="2">
    <source>
        <dbReference type="ARBA" id="ARBA00022884"/>
    </source>
</evidence>
<gene>
    <name evidence="7" type="ORF">MTR67_045671</name>
</gene>
<evidence type="ECO:0000256" key="6">
    <source>
        <dbReference type="RuleBase" id="RU003910"/>
    </source>
</evidence>
<evidence type="ECO:0000256" key="1">
    <source>
        <dbReference type="ARBA" id="ARBA00022730"/>
    </source>
</evidence>
<dbReference type="GO" id="GO:0005763">
    <property type="term" value="C:mitochondrial small ribosomal subunit"/>
    <property type="evidence" value="ECO:0007669"/>
    <property type="project" value="TreeGrafter"/>
</dbReference>
<dbReference type="GO" id="GO:0070181">
    <property type="term" value="F:small ribosomal subunit rRNA binding"/>
    <property type="evidence" value="ECO:0007669"/>
    <property type="project" value="TreeGrafter"/>
</dbReference>
<evidence type="ECO:0000256" key="5">
    <source>
        <dbReference type="ARBA" id="ARBA00035266"/>
    </source>
</evidence>
<dbReference type="AlphaFoldDB" id="A0AAF0UWE6"/>
<dbReference type="EMBL" id="CP133621">
    <property type="protein sequence ID" value="WMV52286.1"/>
    <property type="molecule type" value="Genomic_DNA"/>
</dbReference>
<evidence type="ECO:0000256" key="3">
    <source>
        <dbReference type="ARBA" id="ARBA00022980"/>
    </source>
</evidence>
<name>A0AAF0UWE6_SOLVR</name>
<dbReference type="PRINTS" id="PR00974">
    <property type="entry name" value="RIBOSOMALS18"/>
</dbReference>
<evidence type="ECO:0000256" key="4">
    <source>
        <dbReference type="ARBA" id="ARBA00023274"/>
    </source>
</evidence>